<comment type="caution">
    <text evidence="1">The sequence shown here is derived from an EMBL/GenBank/DDBJ whole genome shotgun (WGS) entry which is preliminary data.</text>
</comment>
<gene>
    <name evidence="1" type="ORF">KC19_2G095200</name>
</gene>
<reference evidence="1" key="1">
    <citation type="submission" date="2020-06" db="EMBL/GenBank/DDBJ databases">
        <title>WGS assembly of Ceratodon purpureus strain R40.</title>
        <authorList>
            <person name="Carey S.B."/>
            <person name="Jenkins J."/>
            <person name="Shu S."/>
            <person name="Lovell J.T."/>
            <person name="Sreedasyam A."/>
            <person name="Maumus F."/>
            <person name="Tiley G.P."/>
            <person name="Fernandez-Pozo N."/>
            <person name="Barry K."/>
            <person name="Chen C."/>
            <person name="Wang M."/>
            <person name="Lipzen A."/>
            <person name="Daum C."/>
            <person name="Saski C.A."/>
            <person name="Payton A.C."/>
            <person name="Mcbreen J.C."/>
            <person name="Conrad R.E."/>
            <person name="Kollar L.M."/>
            <person name="Olsson S."/>
            <person name="Huttunen S."/>
            <person name="Landis J.B."/>
            <person name="Wickett N.J."/>
            <person name="Johnson M.G."/>
            <person name="Rensing S.A."/>
            <person name="Grimwood J."/>
            <person name="Schmutz J."/>
            <person name="Mcdaniel S.F."/>
        </authorList>
    </citation>
    <scope>NUCLEOTIDE SEQUENCE</scope>
    <source>
        <strain evidence="1">R40</strain>
    </source>
</reference>
<dbReference type="AlphaFoldDB" id="A0A8T0IVV5"/>
<name>A0A8T0IVV5_CERPU</name>
<accession>A0A8T0IVV5</accession>
<evidence type="ECO:0000313" key="1">
    <source>
        <dbReference type="EMBL" id="KAG0586493.1"/>
    </source>
</evidence>
<organism evidence="1 2">
    <name type="scientific">Ceratodon purpureus</name>
    <name type="common">Fire moss</name>
    <name type="synonym">Dicranum purpureum</name>
    <dbReference type="NCBI Taxonomy" id="3225"/>
    <lineage>
        <taxon>Eukaryota</taxon>
        <taxon>Viridiplantae</taxon>
        <taxon>Streptophyta</taxon>
        <taxon>Embryophyta</taxon>
        <taxon>Bryophyta</taxon>
        <taxon>Bryophytina</taxon>
        <taxon>Bryopsida</taxon>
        <taxon>Dicranidae</taxon>
        <taxon>Pseudoditrichales</taxon>
        <taxon>Ditrichaceae</taxon>
        <taxon>Ceratodon</taxon>
    </lineage>
</organism>
<evidence type="ECO:0000313" key="2">
    <source>
        <dbReference type="Proteomes" id="UP000822688"/>
    </source>
</evidence>
<dbReference type="EMBL" id="CM026422">
    <property type="protein sequence ID" value="KAG0586493.1"/>
    <property type="molecule type" value="Genomic_DNA"/>
</dbReference>
<proteinExistence type="predicted"/>
<protein>
    <submittedName>
        <fullName evidence="1">Uncharacterized protein</fullName>
    </submittedName>
</protein>
<dbReference type="Proteomes" id="UP000822688">
    <property type="component" value="Chromosome 2"/>
</dbReference>
<sequence length="35" mass="3926">MAAENLLKTSSGHQELEMSLATCTVLRMETECRKI</sequence>
<keyword evidence="2" id="KW-1185">Reference proteome</keyword>